<feature type="region of interest" description="Disordered" evidence="1">
    <location>
        <begin position="85"/>
        <end position="114"/>
    </location>
</feature>
<keyword evidence="3" id="KW-1185">Reference proteome</keyword>
<accession>A0ABP0BE05</accession>
<dbReference type="Gene3D" id="3.40.630.30">
    <property type="match status" value="1"/>
</dbReference>
<protein>
    <recommendedName>
        <fullName evidence="4">N-acetyltransferase domain-containing protein</fullName>
    </recommendedName>
</protein>
<name>A0ABP0BE05_9PEZI</name>
<gene>
    <name evidence="2" type="ORF">SCUCBS95973_003270</name>
</gene>
<feature type="compositionally biased region" description="Basic and acidic residues" evidence="1">
    <location>
        <begin position="459"/>
        <end position="468"/>
    </location>
</feature>
<reference evidence="2 3" key="1">
    <citation type="submission" date="2024-01" db="EMBL/GenBank/DDBJ databases">
        <authorList>
            <person name="Allen C."/>
            <person name="Tagirdzhanova G."/>
        </authorList>
    </citation>
    <scope>NUCLEOTIDE SEQUENCE [LARGE SCALE GENOMIC DNA]</scope>
</reference>
<proteinExistence type="predicted"/>
<feature type="region of interest" description="Disordered" evidence="1">
    <location>
        <begin position="257"/>
        <end position="306"/>
    </location>
</feature>
<evidence type="ECO:0000313" key="2">
    <source>
        <dbReference type="EMBL" id="CAK7217810.1"/>
    </source>
</evidence>
<evidence type="ECO:0000256" key="1">
    <source>
        <dbReference type="SAM" id="MobiDB-lite"/>
    </source>
</evidence>
<dbReference type="EMBL" id="CAWUHB010000014">
    <property type="protein sequence ID" value="CAK7217810.1"/>
    <property type="molecule type" value="Genomic_DNA"/>
</dbReference>
<feature type="compositionally biased region" description="Polar residues" evidence="1">
    <location>
        <begin position="269"/>
        <end position="285"/>
    </location>
</feature>
<feature type="compositionally biased region" description="Basic and acidic residues" evidence="1">
    <location>
        <begin position="85"/>
        <end position="99"/>
    </location>
</feature>
<sequence length="656" mass="71120">MEHFSTSLDWQTEAVRKRRDALQASYGASNTLHHDLNQHVEDEGHSVVTRGLRGAMPVNGRQSGQADRGKLTMESLAAFQAELQSEEKHQADNDTDKGKSAVAHPGKTMDDDFPEVLPDDSLSVVDDSSAGSAMTGAAWTQRAMQVYATPHDFKKSVKTWSAKIYPTPPLNNLDSEKWLKFDAEPDSLSRDLLHPPVAPEIRLDPSVLRDGPDSRRATQTAMSACMQHSLAQMARLQQDKAQLKGAAQVGPHVAVAQTPQQTPQQTSQKATLQAFQQASHQTSQAPDAGNPSPSPVNVPKSKIMATPNFPQHDIKPAAELPASTVPSPAPHSIRITAGTADHIDQIRDIYNEEFVKGTQAPGQQLASSQDIRRLYLASLQFKLPFIVAVSNNDDGGQHVLGVGFLQPRPLIGIVEPQDLYCADCSVFVQLKHRNRGIGQEILRSLLTIVTSHLAPQSADGEKIGDKQPGDNLETAQAPHPRNKFVRELETGASKTLPPLIHFIIVDIVCGNMGGLAEKKYAEVLTKKFGFKQGDLLDTVIWTKDGPSTAKKMMFHRICEQFIPRHEMSPPTPSTAPVPSGGPVQHPPVAQPMSQAVGPAKAALPARNMSPTRDNARFLPGRLLYDLVLAPATTGGSNNYAGGRAPANKPSAAQEFW</sequence>
<organism evidence="2 3">
    <name type="scientific">Sporothrix curviconia</name>
    <dbReference type="NCBI Taxonomy" id="1260050"/>
    <lineage>
        <taxon>Eukaryota</taxon>
        <taxon>Fungi</taxon>
        <taxon>Dikarya</taxon>
        <taxon>Ascomycota</taxon>
        <taxon>Pezizomycotina</taxon>
        <taxon>Sordariomycetes</taxon>
        <taxon>Sordariomycetidae</taxon>
        <taxon>Ophiostomatales</taxon>
        <taxon>Ophiostomataceae</taxon>
        <taxon>Sporothrix</taxon>
    </lineage>
</organism>
<feature type="region of interest" description="Disordered" evidence="1">
    <location>
        <begin position="457"/>
        <end position="481"/>
    </location>
</feature>
<feature type="region of interest" description="Disordered" evidence="1">
    <location>
        <begin position="634"/>
        <end position="656"/>
    </location>
</feature>
<comment type="caution">
    <text evidence="2">The sequence shown here is derived from an EMBL/GenBank/DDBJ whole genome shotgun (WGS) entry which is preliminary data.</text>
</comment>
<dbReference type="SUPFAM" id="SSF55729">
    <property type="entry name" value="Acyl-CoA N-acyltransferases (Nat)"/>
    <property type="match status" value="1"/>
</dbReference>
<feature type="compositionally biased region" description="Low complexity" evidence="1">
    <location>
        <begin position="257"/>
        <end position="268"/>
    </location>
</feature>
<evidence type="ECO:0000313" key="3">
    <source>
        <dbReference type="Proteomes" id="UP001642405"/>
    </source>
</evidence>
<dbReference type="Proteomes" id="UP001642405">
    <property type="component" value="Unassembled WGS sequence"/>
</dbReference>
<evidence type="ECO:0008006" key="4">
    <source>
        <dbReference type="Google" id="ProtNLM"/>
    </source>
</evidence>
<dbReference type="InterPro" id="IPR016181">
    <property type="entry name" value="Acyl_CoA_acyltransferase"/>
</dbReference>